<evidence type="ECO:0000256" key="2">
    <source>
        <dbReference type="ARBA" id="ARBA00004922"/>
    </source>
</evidence>
<evidence type="ECO:0000256" key="10">
    <source>
        <dbReference type="RuleBase" id="RU363110"/>
    </source>
</evidence>
<dbReference type="InterPro" id="IPR004856">
    <property type="entry name" value="Glyco_trans_ALG6/ALG8"/>
</dbReference>
<dbReference type="Proteomes" id="UP000757232">
    <property type="component" value="Unassembled WGS sequence"/>
</dbReference>
<evidence type="ECO:0000313" key="13">
    <source>
        <dbReference type="Proteomes" id="UP000757232"/>
    </source>
</evidence>
<feature type="transmembrane region" description="Helical" evidence="10">
    <location>
        <begin position="604"/>
        <end position="621"/>
    </location>
</feature>
<keyword evidence="13" id="KW-1185">Reference proteome</keyword>
<dbReference type="PANTHER" id="PTHR12413:SF1">
    <property type="entry name" value="DOLICHYL PYROPHOSPHATE MAN9GLCNAC2 ALPHA-1,3-GLUCOSYLTRANSFERASE"/>
    <property type="match status" value="1"/>
</dbReference>
<keyword evidence="7 10" id="KW-0256">Endoplasmic reticulum</keyword>
<dbReference type="EMBL" id="LNZH02000146">
    <property type="protein sequence ID" value="OCB89872.1"/>
    <property type="molecule type" value="Genomic_DNA"/>
</dbReference>
<comment type="subcellular location">
    <subcellularLocation>
        <location evidence="1 10">Endoplasmic reticulum membrane</location>
        <topology evidence="1 10">Multi-pass membrane protein</topology>
    </subcellularLocation>
</comment>
<dbReference type="AlphaFoldDB" id="A0A9Q5I255"/>
<evidence type="ECO:0000256" key="11">
    <source>
        <dbReference type="SAM" id="MobiDB-lite"/>
    </source>
</evidence>
<keyword evidence="4 10" id="KW-0328">Glycosyltransferase</keyword>
<feature type="region of interest" description="Disordered" evidence="11">
    <location>
        <begin position="1"/>
        <end position="54"/>
    </location>
</feature>
<feature type="transmembrane region" description="Helical" evidence="10">
    <location>
        <begin position="325"/>
        <end position="343"/>
    </location>
</feature>
<feature type="transmembrane region" description="Helical" evidence="10">
    <location>
        <begin position="413"/>
        <end position="433"/>
    </location>
</feature>
<evidence type="ECO:0000256" key="7">
    <source>
        <dbReference type="ARBA" id="ARBA00022824"/>
    </source>
</evidence>
<evidence type="ECO:0000256" key="5">
    <source>
        <dbReference type="ARBA" id="ARBA00022679"/>
    </source>
</evidence>
<evidence type="ECO:0000256" key="4">
    <source>
        <dbReference type="ARBA" id="ARBA00022676"/>
    </source>
</evidence>
<dbReference type="Pfam" id="PF03155">
    <property type="entry name" value="Alg6_Alg8"/>
    <property type="match status" value="1"/>
</dbReference>
<dbReference type="PANTHER" id="PTHR12413">
    <property type="entry name" value="DOLICHYL GLYCOSYLTRANSFERASE"/>
    <property type="match status" value="1"/>
</dbReference>
<organism evidence="12 13">
    <name type="scientific">Sanghuangporus baumii</name>
    <name type="common">Phellinus baumii</name>
    <dbReference type="NCBI Taxonomy" id="108892"/>
    <lineage>
        <taxon>Eukaryota</taxon>
        <taxon>Fungi</taxon>
        <taxon>Dikarya</taxon>
        <taxon>Basidiomycota</taxon>
        <taxon>Agaricomycotina</taxon>
        <taxon>Agaricomycetes</taxon>
        <taxon>Hymenochaetales</taxon>
        <taxon>Hymenochaetaceae</taxon>
        <taxon>Sanghuangporus</taxon>
    </lineage>
</organism>
<evidence type="ECO:0000256" key="6">
    <source>
        <dbReference type="ARBA" id="ARBA00022692"/>
    </source>
</evidence>
<proteinExistence type="inferred from homology"/>
<dbReference type="GO" id="GO:0042281">
    <property type="term" value="F:dolichyl pyrophosphate Man9GlcNAc2 alpha-1,3-glucosyltransferase activity"/>
    <property type="evidence" value="ECO:0007669"/>
    <property type="project" value="TreeGrafter"/>
</dbReference>
<comment type="pathway">
    <text evidence="2 10">Protein modification; protein glycosylation.</text>
</comment>
<feature type="transmembrane region" description="Helical" evidence="10">
    <location>
        <begin position="528"/>
        <end position="554"/>
    </location>
</feature>
<evidence type="ECO:0000256" key="3">
    <source>
        <dbReference type="ARBA" id="ARBA00008715"/>
    </source>
</evidence>
<name>A0A9Q5I255_SANBA</name>
<keyword evidence="9 10" id="KW-0472">Membrane</keyword>
<evidence type="ECO:0000256" key="9">
    <source>
        <dbReference type="ARBA" id="ARBA00023136"/>
    </source>
</evidence>
<feature type="compositionally biased region" description="Polar residues" evidence="11">
    <location>
        <begin position="92"/>
        <end position="126"/>
    </location>
</feature>
<keyword evidence="8 10" id="KW-1133">Transmembrane helix</keyword>
<feature type="compositionally biased region" description="Polar residues" evidence="11">
    <location>
        <begin position="135"/>
        <end position="147"/>
    </location>
</feature>
<protein>
    <recommendedName>
        <fullName evidence="10">Alpha-1,3-glucosyltransferase</fullName>
        <ecNumber evidence="10">2.4.1.-</ecNumber>
    </recommendedName>
</protein>
<gene>
    <name evidence="12" type="ORF">A7U60_g2901</name>
</gene>
<feature type="transmembrane region" description="Helical" evidence="10">
    <location>
        <begin position="667"/>
        <end position="685"/>
    </location>
</feature>
<evidence type="ECO:0000256" key="8">
    <source>
        <dbReference type="ARBA" id="ARBA00022989"/>
    </source>
</evidence>
<keyword evidence="6 10" id="KW-0812">Transmembrane</keyword>
<feature type="region of interest" description="Disordered" evidence="11">
    <location>
        <begin position="92"/>
        <end position="171"/>
    </location>
</feature>
<dbReference type="OrthoDB" id="5589195at2759"/>
<comment type="caution">
    <text evidence="12">The sequence shown here is derived from an EMBL/GenBank/DDBJ whole genome shotgun (WGS) entry which is preliminary data.</text>
</comment>
<feature type="transmembrane region" description="Helical" evidence="10">
    <location>
        <begin position="633"/>
        <end position="655"/>
    </location>
</feature>
<dbReference type="GO" id="GO:0005789">
    <property type="term" value="C:endoplasmic reticulum membrane"/>
    <property type="evidence" value="ECO:0007669"/>
    <property type="project" value="UniProtKB-SubCell"/>
</dbReference>
<accession>A0A9Q5I255</accession>
<evidence type="ECO:0000256" key="1">
    <source>
        <dbReference type="ARBA" id="ARBA00004477"/>
    </source>
</evidence>
<evidence type="ECO:0000313" key="12">
    <source>
        <dbReference type="EMBL" id="OCB89872.1"/>
    </source>
</evidence>
<sequence>MDMDVPDQAPIDGLYPRKASGKRRLSYASQTSGNVRMASTTGTLSRAGQLRGHASTLTVRSHAGSETDQTEIHSPVPTRHFLLQTESHQWLTSGTLSGSPASSRPTSPVSAVSTSFPHDGFSSTSPRLGRRQPALSFSSLHEYGNSTSKDRKLPSASGSLRRKDDDRGEDGVDAGMGRRWIRWMHRNRMREGVLPCSIGAALWIKWCVGLGGYSGAGTPPMYGDYEAQRHWMEITNHLPIRQWYTYDLQYWGLDYPPLTAYHSWLCGLIGSFINPSWFELDKSRGIETPESKQFVRATVLVSDALVYIPALVFFVRALHANRSKRTQSLALLSLLLQPSLILIDSGHFQFNSVMLGFTLLALNFFSQGRDELGAICFVASLGFKQMALYYAPAIGSYLLGRCISLGPKAGSRLFLRLAITTILSFILLFLPFLPPFAPLTGILDPIIRIFPFNRGLFEDKVANFWCASNVVFRWRSWLPQPALVKLSAVLTVLGFLPSAAQLVFAGWKTMDISNGADVPKASSQKKDVVVSVPTLPILPWALLSSSMSFFLFSFQVHEKSILLPLLPLNLLLSGSPHDSFMFNWGVLTNNVAIFSMWPLLKKDGLAIPYIATTFLWNYMLGYNPFRKMTHRRLLRYISLIIYSAMFLLHITELLFSPPRRYPDLFPVLNVLISTPVFVLTWLWSIKRGTEVTWGVVGLSLRPKSSKRS</sequence>
<feature type="compositionally biased region" description="Polar residues" evidence="11">
    <location>
        <begin position="27"/>
        <end position="46"/>
    </location>
</feature>
<keyword evidence="5 10" id="KW-0808">Transferase</keyword>
<reference evidence="12" key="1">
    <citation type="submission" date="2016-06" db="EMBL/GenBank/DDBJ databases">
        <title>Draft Genome sequence of the fungus Inonotus baumii.</title>
        <authorList>
            <person name="Zhu H."/>
            <person name="Lin W."/>
        </authorList>
    </citation>
    <scope>NUCLEOTIDE SEQUENCE</scope>
    <source>
        <strain evidence="12">821</strain>
    </source>
</reference>
<feature type="transmembrane region" description="Helical" evidence="10">
    <location>
        <begin position="192"/>
        <end position="213"/>
    </location>
</feature>
<comment type="similarity">
    <text evidence="3 10">Belongs to the ALG6/ALG8 glucosyltransferase family.</text>
</comment>
<feature type="transmembrane region" description="Helical" evidence="10">
    <location>
        <begin position="299"/>
        <end position="319"/>
    </location>
</feature>
<feature type="compositionally biased region" description="Basic and acidic residues" evidence="11">
    <location>
        <begin position="161"/>
        <end position="170"/>
    </location>
</feature>
<feature type="transmembrane region" description="Helical" evidence="10">
    <location>
        <begin position="482"/>
        <end position="507"/>
    </location>
</feature>
<dbReference type="EC" id="2.4.1.-" evidence="10"/>